<feature type="domain" description="RagB/SusD" evidence="6">
    <location>
        <begin position="335"/>
        <end position="415"/>
    </location>
</feature>
<evidence type="ECO:0000259" key="7">
    <source>
        <dbReference type="Pfam" id="PF14322"/>
    </source>
</evidence>
<dbReference type="Pfam" id="PF14322">
    <property type="entry name" value="SusD-like_3"/>
    <property type="match status" value="1"/>
</dbReference>
<evidence type="ECO:0000313" key="9">
    <source>
        <dbReference type="Proteomes" id="UP000199072"/>
    </source>
</evidence>
<keyword evidence="3" id="KW-0732">Signal</keyword>
<dbReference type="InterPro" id="IPR011990">
    <property type="entry name" value="TPR-like_helical_dom_sf"/>
</dbReference>
<dbReference type="GO" id="GO:0009279">
    <property type="term" value="C:cell outer membrane"/>
    <property type="evidence" value="ECO:0007669"/>
    <property type="project" value="UniProtKB-SubCell"/>
</dbReference>
<dbReference type="InterPro" id="IPR033985">
    <property type="entry name" value="SusD-like_N"/>
</dbReference>
<evidence type="ECO:0000256" key="5">
    <source>
        <dbReference type="ARBA" id="ARBA00023237"/>
    </source>
</evidence>
<name>A0A1G7H406_9SPHI</name>
<evidence type="ECO:0000256" key="4">
    <source>
        <dbReference type="ARBA" id="ARBA00023136"/>
    </source>
</evidence>
<dbReference type="InterPro" id="IPR012944">
    <property type="entry name" value="SusD_RagB_dom"/>
</dbReference>
<dbReference type="Pfam" id="PF07980">
    <property type="entry name" value="SusD_RagB"/>
    <property type="match status" value="1"/>
</dbReference>
<keyword evidence="4" id="KW-0472">Membrane</keyword>
<keyword evidence="9" id="KW-1185">Reference proteome</keyword>
<dbReference type="EMBL" id="FNAI01000011">
    <property type="protein sequence ID" value="SDE95043.1"/>
    <property type="molecule type" value="Genomic_DNA"/>
</dbReference>
<comment type="similarity">
    <text evidence="2">Belongs to the SusD family.</text>
</comment>
<evidence type="ECO:0000256" key="1">
    <source>
        <dbReference type="ARBA" id="ARBA00004442"/>
    </source>
</evidence>
<keyword evidence="5" id="KW-0998">Cell outer membrane</keyword>
<evidence type="ECO:0000256" key="3">
    <source>
        <dbReference type="ARBA" id="ARBA00022729"/>
    </source>
</evidence>
<sequence>MKKYLIFIILLLSQAGCKKYLDEKPNNALALPKDNLENLKLLLYDTNTMNQQSASAGEIGSDNFYLSDSQWKTLSQAQPTSANLYIWGRDLFNDNDRNDWTLTYKVVFNTNLVLDAIKTISPTASTQTQWNSIKGAALFFRAYSFLQLLQEFAKPYDESTSAADLGIAIRLTPDITDKSTRATVKQSYAQVLQDLQEAVGLLPLTSDFKTTPNKAAANGLLARTYLLMGDYQQALVFANACLKLSPTLVDFNNLSASAAYPISRYNDEVTFHATLFQLTAYGTSYARVSDELYALYNNNDLRRTIFYKNGGIGNITFKGSYDGSRVCFGGIATDEIYLIYAECAARTGNISDAMDKLNSLLLKRWKTGTFNPITANDSSTALRSVLEERRKELVFRNLRWADLRRLNKETAFSKTLTRIVDGKNYMLTPNDAKFTFPLPNKVVQLSGMNQN</sequence>
<dbReference type="STRING" id="1391627.SAMN05216464_11145"/>
<dbReference type="OrthoDB" id="653598at2"/>
<evidence type="ECO:0000259" key="6">
    <source>
        <dbReference type="Pfam" id="PF07980"/>
    </source>
</evidence>
<dbReference type="Gene3D" id="1.25.40.390">
    <property type="match status" value="2"/>
</dbReference>
<dbReference type="RefSeq" id="WP_091152355.1">
    <property type="nucleotide sequence ID" value="NZ_FNAI01000011.1"/>
</dbReference>
<gene>
    <name evidence="8" type="ORF">SAMN05216464_11145</name>
</gene>
<feature type="domain" description="SusD-like N-terminal" evidence="7">
    <location>
        <begin position="19"/>
        <end position="226"/>
    </location>
</feature>
<organism evidence="8 9">
    <name type="scientific">Mucilaginibacter pineti</name>
    <dbReference type="NCBI Taxonomy" id="1391627"/>
    <lineage>
        <taxon>Bacteria</taxon>
        <taxon>Pseudomonadati</taxon>
        <taxon>Bacteroidota</taxon>
        <taxon>Sphingobacteriia</taxon>
        <taxon>Sphingobacteriales</taxon>
        <taxon>Sphingobacteriaceae</taxon>
        <taxon>Mucilaginibacter</taxon>
    </lineage>
</organism>
<comment type="subcellular location">
    <subcellularLocation>
        <location evidence="1">Cell outer membrane</location>
    </subcellularLocation>
</comment>
<evidence type="ECO:0000313" key="8">
    <source>
        <dbReference type="EMBL" id="SDE95043.1"/>
    </source>
</evidence>
<dbReference type="SUPFAM" id="SSF48452">
    <property type="entry name" value="TPR-like"/>
    <property type="match status" value="1"/>
</dbReference>
<protein>
    <submittedName>
        <fullName evidence="8">SusD family protein</fullName>
    </submittedName>
</protein>
<accession>A0A1G7H406</accession>
<dbReference type="Proteomes" id="UP000199072">
    <property type="component" value="Unassembled WGS sequence"/>
</dbReference>
<reference evidence="8 9" key="1">
    <citation type="submission" date="2016-10" db="EMBL/GenBank/DDBJ databases">
        <authorList>
            <person name="de Groot N.N."/>
        </authorList>
    </citation>
    <scope>NUCLEOTIDE SEQUENCE [LARGE SCALE GENOMIC DNA]</scope>
    <source>
        <strain evidence="8 9">47C3B</strain>
    </source>
</reference>
<dbReference type="AlphaFoldDB" id="A0A1G7H406"/>
<proteinExistence type="inferred from homology"/>
<evidence type="ECO:0000256" key="2">
    <source>
        <dbReference type="ARBA" id="ARBA00006275"/>
    </source>
</evidence>